<dbReference type="Pfam" id="PF01345">
    <property type="entry name" value="DUF11"/>
    <property type="match status" value="1"/>
</dbReference>
<feature type="domain" description="Peptidase M12B" evidence="2">
    <location>
        <begin position="210"/>
        <end position="391"/>
    </location>
</feature>
<evidence type="ECO:0000313" key="4">
    <source>
        <dbReference type="Proteomes" id="UP000445000"/>
    </source>
</evidence>
<feature type="signal peptide" evidence="1">
    <location>
        <begin position="1"/>
        <end position="34"/>
    </location>
</feature>
<keyword evidence="1" id="KW-0732">Signal</keyword>
<dbReference type="Proteomes" id="UP000445000">
    <property type="component" value="Unassembled WGS sequence"/>
</dbReference>
<dbReference type="InterPro" id="IPR001590">
    <property type="entry name" value="Peptidase_M12B"/>
</dbReference>
<dbReference type="Pfam" id="PF13688">
    <property type="entry name" value="Reprolysin_5"/>
    <property type="match status" value="1"/>
</dbReference>
<accession>A0A829YC06</accession>
<dbReference type="Gene3D" id="3.40.390.10">
    <property type="entry name" value="Collagenase (Catalytic Domain)"/>
    <property type="match status" value="1"/>
</dbReference>
<reference evidence="4" key="1">
    <citation type="submission" date="2020-01" db="EMBL/GenBank/DDBJ databases">
        <title>'Steroidobacter agaridevorans' sp. nov., agar-degrading bacteria isolated from rhizosphere soils.</title>
        <authorList>
            <person name="Ikenaga M."/>
            <person name="Kataoka M."/>
            <person name="Murouchi A."/>
            <person name="Katsuragi S."/>
            <person name="Sakai M."/>
        </authorList>
    </citation>
    <scope>NUCLEOTIDE SEQUENCE [LARGE SCALE GENOMIC DNA]</scope>
    <source>
        <strain evidence="4">YU21-B</strain>
    </source>
</reference>
<organism evidence="3 4">
    <name type="scientific">Steroidobacter agaridevorans</name>
    <dbReference type="NCBI Taxonomy" id="2695856"/>
    <lineage>
        <taxon>Bacteria</taxon>
        <taxon>Pseudomonadati</taxon>
        <taxon>Pseudomonadota</taxon>
        <taxon>Gammaproteobacteria</taxon>
        <taxon>Steroidobacterales</taxon>
        <taxon>Steroidobacteraceae</taxon>
        <taxon>Steroidobacter</taxon>
    </lineage>
</organism>
<keyword evidence="4" id="KW-1185">Reference proteome</keyword>
<dbReference type="SUPFAM" id="SSF55486">
    <property type="entry name" value="Metalloproteases ('zincins'), catalytic domain"/>
    <property type="match status" value="1"/>
</dbReference>
<gene>
    <name evidence="3" type="ORF">GCM10011487_29340</name>
</gene>
<dbReference type="InterPro" id="IPR024079">
    <property type="entry name" value="MetalloPept_cat_dom_sf"/>
</dbReference>
<dbReference type="PANTHER" id="PTHR11905:SF159">
    <property type="entry name" value="ADAM METALLOPROTEASE"/>
    <property type="match status" value="1"/>
</dbReference>
<evidence type="ECO:0000256" key="1">
    <source>
        <dbReference type="SAM" id="SignalP"/>
    </source>
</evidence>
<dbReference type="GO" id="GO:0004222">
    <property type="term" value="F:metalloendopeptidase activity"/>
    <property type="evidence" value="ECO:0007669"/>
    <property type="project" value="InterPro"/>
</dbReference>
<evidence type="ECO:0000313" key="3">
    <source>
        <dbReference type="EMBL" id="GFE80934.1"/>
    </source>
</evidence>
<evidence type="ECO:0000259" key="2">
    <source>
        <dbReference type="PROSITE" id="PS50215"/>
    </source>
</evidence>
<dbReference type="PANTHER" id="PTHR11905">
    <property type="entry name" value="ADAM A DISINTEGRIN AND METALLOPROTEASE DOMAIN"/>
    <property type="match status" value="1"/>
</dbReference>
<dbReference type="EMBL" id="BLJN01000003">
    <property type="protein sequence ID" value="GFE80934.1"/>
    <property type="molecule type" value="Genomic_DNA"/>
</dbReference>
<dbReference type="InterPro" id="IPR001434">
    <property type="entry name" value="OmcB-like_DUF11"/>
</dbReference>
<feature type="chain" id="PRO_5033033332" description="Peptidase M12B domain-containing protein" evidence="1">
    <location>
        <begin position="35"/>
        <end position="572"/>
    </location>
</feature>
<comment type="caution">
    <text evidence="3">The sequence shown here is derived from an EMBL/GenBank/DDBJ whole genome shotgun (WGS) entry which is preliminary data.</text>
</comment>
<proteinExistence type="predicted"/>
<dbReference type="PROSITE" id="PS50215">
    <property type="entry name" value="ADAM_MEPRO"/>
    <property type="match status" value="1"/>
</dbReference>
<dbReference type="AlphaFoldDB" id="A0A829YC06"/>
<name>A0A829YC06_9GAMM</name>
<dbReference type="GO" id="GO:0006508">
    <property type="term" value="P:proteolysis"/>
    <property type="evidence" value="ECO:0007669"/>
    <property type="project" value="InterPro"/>
</dbReference>
<sequence length="572" mass="59245">MGGGTRSGAIKRFGGRLHWLAAVICSSVTGSAFALDRADSQILYFEPVQFAAPSSAGQQKSSPTRELQFDAYGRRFVVTLEPNDKLSSLLQSESSSSDLALYRGRVNGVSGSWARLSVADGKIQGMLWDGSELYVIEPVEELQDSLPATTSADPNTTAIFRLKDVVMAPGAAACGSDSNSAASNGSDAYNSMLAELKGSPAIMQAVGASKRLEISALGDGLFMSRFGNDTLAREEILRRLNNVDGIFSSQLGIEISVPSIDIGDSLSATTSASSLLDELGDLRKRTRTLNSRGLTHLFTGRNLDGTTVGIAFVGSVCDRQYGAGLTETSNTRWVESLIAAHEIAHSLGAPHDGDASQACGGVPATQFLMASAINGNDKFSACSLSVMQSRIASASCITALANADIAVDADLGSVQHSLDKPFEWNLAIRNAGGLTTANARAEITLPSDLTIVEASVLGGTCISGAGHITCELGQIPGGNAAIVNVSLRSPVAMSRAITVNVSAANDSNPNNNHGTGTISTQPEVDVAQTVQAPSSDGGGGGGAAGPGLLALLFGLLCLKNFQPNPTRPTRRP</sequence>
<protein>
    <recommendedName>
        <fullName evidence="2">Peptidase M12B domain-containing protein</fullName>
    </recommendedName>
</protein>